<evidence type="ECO:0000313" key="2">
    <source>
        <dbReference type="Proteomes" id="UP000642094"/>
    </source>
</evidence>
<proteinExistence type="predicted"/>
<dbReference type="EMBL" id="JACJQB010000022">
    <property type="protein sequence ID" value="MBD2188813.1"/>
    <property type="molecule type" value="Genomic_DNA"/>
</dbReference>
<keyword evidence="2" id="KW-1185">Reference proteome</keyword>
<sequence>MVDSLQSKQPIDTKMLAVPQELASKIQEIISLYDQHNQQNIANSLDNLISEIKRAVNHPFINIENTEQLPESITDSEETEIHDIGGDNQADFRKRWDDIFNVQVYIDTDIFGELDPRPPALVELDSSANADTVIQHTDATAAYVQTWKDLAQSISSYPDDLFTRLWTTSEIAKIVECSPSSLRRARRTGRLPIKVKDLVLDCIAHDGKRRLWFVRPD</sequence>
<dbReference type="RefSeq" id="WP_190403656.1">
    <property type="nucleotide sequence ID" value="NZ_JACJQB010000022.1"/>
</dbReference>
<organism evidence="1 2">
    <name type="scientific">Pseudanabaena mucicola FACHB-723</name>
    <dbReference type="NCBI Taxonomy" id="2692860"/>
    <lineage>
        <taxon>Bacteria</taxon>
        <taxon>Bacillati</taxon>
        <taxon>Cyanobacteriota</taxon>
        <taxon>Cyanophyceae</taxon>
        <taxon>Pseudanabaenales</taxon>
        <taxon>Pseudanabaenaceae</taxon>
        <taxon>Pseudanabaena</taxon>
    </lineage>
</organism>
<gene>
    <name evidence="1" type="ORF">H6F41_11750</name>
</gene>
<reference evidence="1 2" key="1">
    <citation type="journal article" date="2020" name="ISME J.">
        <title>Comparative genomics reveals insights into cyanobacterial evolution and habitat adaptation.</title>
        <authorList>
            <person name="Chen M.Y."/>
            <person name="Teng W.K."/>
            <person name="Zhao L."/>
            <person name="Hu C.X."/>
            <person name="Zhou Y.K."/>
            <person name="Han B.P."/>
            <person name="Song L.R."/>
            <person name="Shu W.S."/>
        </authorList>
    </citation>
    <scope>NUCLEOTIDE SEQUENCE [LARGE SCALE GENOMIC DNA]</scope>
    <source>
        <strain evidence="1 2">FACHB-723</strain>
    </source>
</reference>
<evidence type="ECO:0000313" key="1">
    <source>
        <dbReference type="EMBL" id="MBD2188813.1"/>
    </source>
</evidence>
<comment type="caution">
    <text evidence="1">The sequence shown here is derived from an EMBL/GenBank/DDBJ whole genome shotgun (WGS) entry which is preliminary data.</text>
</comment>
<name>A0ABR7ZXY6_9CYAN</name>
<accession>A0ABR7ZXY6</accession>
<evidence type="ECO:0008006" key="3">
    <source>
        <dbReference type="Google" id="ProtNLM"/>
    </source>
</evidence>
<dbReference type="Proteomes" id="UP000642094">
    <property type="component" value="Unassembled WGS sequence"/>
</dbReference>
<protein>
    <recommendedName>
        <fullName evidence="3">Helix-turn-helix domain-containing protein</fullName>
    </recommendedName>
</protein>